<evidence type="ECO:0008006" key="3">
    <source>
        <dbReference type="Google" id="ProtNLM"/>
    </source>
</evidence>
<comment type="caution">
    <text evidence="1">The sequence shown here is derived from an EMBL/GenBank/DDBJ whole genome shotgun (WGS) entry which is preliminary data.</text>
</comment>
<evidence type="ECO:0000313" key="2">
    <source>
        <dbReference type="Proteomes" id="UP000593566"/>
    </source>
</evidence>
<name>A0A8H6CBC0_9LECA</name>
<dbReference type="GeneID" id="59331936"/>
<organism evidence="1 2">
    <name type="scientific">Letharia lupina</name>
    <dbReference type="NCBI Taxonomy" id="560253"/>
    <lineage>
        <taxon>Eukaryota</taxon>
        <taxon>Fungi</taxon>
        <taxon>Dikarya</taxon>
        <taxon>Ascomycota</taxon>
        <taxon>Pezizomycotina</taxon>
        <taxon>Lecanoromycetes</taxon>
        <taxon>OSLEUM clade</taxon>
        <taxon>Lecanoromycetidae</taxon>
        <taxon>Lecanorales</taxon>
        <taxon>Lecanorineae</taxon>
        <taxon>Parmeliaceae</taxon>
        <taxon>Letharia</taxon>
    </lineage>
</organism>
<protein>
    <recommendedName>
        <fullName evidence="3">MYND-type zinc finger protein samB</fullName>
    </recommendedName>
</protein>
<dbReference type="Gene3D" id="6.10.140.2220">
    <property type="match status" value="1"/>
</dbReference>
<dbReference type="SUPFAM" id="SSF144232">
    <property type="entry name" value="HIT/MYND zinc finger-like"/>
    <property type="match status" value="1"/>
</dbReference>
<keyword evidence="2" id="KW-1185">Reference proteome</keyword>
<proteinExistence type="predicted"/>
<dbReference type="EMBL" id="JACCJB010000017">
    <property type="protein sequence ID" value="KAF6220393.1"/>
    <property type="molecule type" value="Genomic_DNA"/>
</dbReference>
<sequence>MNEAAQAAQQSHTYNTADWYDHHDIYKAKQEQAKDRENRVKEASSGVLCVVCNTFKALPCVYCKNAPSPSGDPVPFVYYCSNTCATSDWPNHEAYCLASKNRRALFEVAEVLQEKYYTACAMDLLEVCQTGLNCSQMVRYDRQSLQRRIDAISENREQDKAFLGCFGGNNPMLFRRREVTKHFEGLDIEIHEMTICMEDRTRRFSFEEQAISIMDQHEVLQITMNNSEKYVLDIAGAQFGLYAPIVPFQQYVDSHVREIKGYKDFVYA</sequence>
<reference evidence="1 2" key="1">
    <citation type="journal article" date="2020" name="Genomics">
        <title>Complete, high-quality genomes from long-read metagenomic sequencing of two wolf lichen thalli reveals enigmatic genome architecture.</title>
        <authorList>
            <person name="McKenzie S.K."/>
            <person name="Walston R.F."/>
            <person name="Allen J.L."/>
        </authorList>
    </citation>
    <scope>NUCLEOTIDE SEQUENCE [LARGE SCALE GENOMIC DNA]</scope>
    <source>
        <strain evidence="1">WasteWater1</strain>
    </source>
</reference>
<gene>
    <name evidence="1" type="ORF">HO133_003525</name>
</gene>
<dbReference type="RefSeq" id="XP_037149828.1">
    <property type="nucleotide sequence ID" value="XM_037294447.1"/>
</dbReference>
<dbReference type="Proteomes" id="UP000593566">
    <property type="component" value="Unassembled WGS sequence"/>
</dbReference>
<accession>A0A8H6CBC0</accession>
<dbReference type="AlphaFoldDB" id="A0A8H6CBC0"/>
<evidence type="ECO:0000313" key="1">
    <source>
        <dbReference type="EMBL" id="KAF6220393.1"/>
    </source>
</evidence>